<evidence type="ECO:0000313" key="2">
    <source>
        <dbReference type="EMBL" id="KAK5965425.1"/>
    </source>
</evidence>
<dbReference type="PANTHER" id="PTHR15131">
    <property type="entry name" value="SMALL NUCLEAR RNA ACTIVATING COMPLEX, POLYPEPTIDE 1"/>
    <property type="match status" value="1"/>
</dbReference>
<feature type="region of interest" description="Disordered" evidence="1">
    <location>
        <begin position="161"/>
        <end position="187"/>
    </location>
</feature>
<dbReference type="GO" id="GO:0042796">
    <property type="term" value="P:snRNA transcription by RNA polymerase III"/>
    <property type="evidence" value="ECO:0007669"/>
    <property type="project" value="TreeGrafter"/>
</dbReference>
<accession>A0AAN8FAH5</accession>
<protein>
    <submittedName>
        <fullName evidence="2">Uncharacterized protein</fullName>
    </submittedName>
</protein>
<feature type="compositionally biased region" description="Basic and acidic residues" evidence="1">
    <location>
        <begin position="173"/>
        <end position="186"/>
    </location>
</feature>
<organism evidence="2 3">
    <name type="scientific">Trichostrongylus colubriformis</name>
    <name type="common">Black scour worm</name>
    <dbReference type="NCBI Taxonomy" id="6319"/>
    <lineage>
        <taxon>Eukaryota</taxon>
        <taxon>Metazoa</taxon>
        <taxon>Ecdysozoa</taxon>
        <taxon>Nematoda</taxon>
        <taxon>Chromadorea</taxon>
        <taxon>Rhabditida</taxon>
        <taxon>Rhabditina</taxon>
        <taxon>Rhabditomorpha</taxon>
        <taxon>Strongyloidea</taxon>
        <taxon>Trichostrongylidae</taxon>
        <taxon>Trichostrongylus</taxon>
    </lineage>
</organism>
<feature type="compositionally biased region" description="Basic and acidic residues" evidence="1">
    <location>
        <begin position="233"/>
        <end position="248"/>
    </location>
</feature>
<feature type="compositionally biased region" description="Basic and acidic residues" evidence="1">
    <location>
        <begin position="257"/>
        <end position="269"/>
    </location>
</feature>
<dbReference type="GO" id="GO:0042795">
    <property type="term" value="P:snRNA transcription by RNA polymerase II"/>
    <property type="evidence" value="ECO:0007669"/>
    <property type="project" value="TreeGrafter"/>
</dbReference>
<comment type="caution">
    <text evidence="2">The sequence shown here is derived from an EMBL/GenBank/DDBJ whole genome shotgun (WGS) entry which is preliminary data.</text>
</comment>
<sequence length="360" mass="41452">ERVFGIYATYVLYYGQASDYQAKIHVTSNDLKILLEFLESTLIPLRHLDAVACVHKLVQDDAFAIVPFDNDFDPATQKKVEKTAKPLKEDQEELKYVPLEVTKSLMEDPVFKTMIRVQKQMGELEKGFGDHKLDITEKNSSFIDRIQNIVVELAKELTHIDDKKNSPASKPEAVIKSETADEERTVTSRSLLRRKAFNSTVTLLRQRRYGEQANNVIIKTECSDSEVDAEQQTVKEEPHEDCRNENMQKRRARKPKLHTEQDTSAEKACTKFRNRPKRDEQAIEEPESDSTKKNPENFRDDERFDGLNEFSNAILQLDISSSDIKPAEPKLDADFEIEMSRAEATLSHSYEKKILKLEQL</sequence>
<dbReference type="EMBL" id="WIXE01024641">
    <property type="protein sequence ID" value="KAK5965425.1"/>
    <property type="molecule type" value="Genomic_DNA"/>
</dbReference>
<keyword evidence="3" id="KW-1185">Reference proteome</keyword>
<feature type="region of interest" description="Disordered" evidence="1">
    <location>
        <begin position="223"/>
        <end position="303"/>
    </location>
</feature>
<gene>
    <name evidence="2" type="ORF">GCK32_010601</name>
</gene>
<dbReference type="Pfam" id="PF09808">
    <property type="entry name" value="SNAPC1"/>
    <property type="match status" value="1"/>
</dbReference>
<evidence type="ECO:0000256" key="1">
    <source>
        <dbReference type="SAM" id="MobiDB-lite"/>
    </source>
</evidence>
<dbReference type="GO" id="GO:0019185">
    <property type="term" value="C:snRNA-activating protein complex"/>
    <property type="evidence" value="ECO:0007669"/>
    <property type="project" value="TreeGrafter"/>
</dbReference>
<dbReference type="Proteomes" id="UP001331761">
    <property type="component" value="Unassembled WGS sequence"/>
</dbReference>
<feature type="compositionally biased region" description="Basic and acidic residues" evidence="1">
    <location>
        <begin position="289"/>
        <end position="303"/>
    </location>
</feature>
<dbReference type="InterPro" id="IPR019188">
    <property type="entry name" value="SNAPC1"/>
</dbReference>
<evidence type="ECO:0000313" key="3">
    <source>
        <dbReference type="Proteomes" id="UP001331761"/>
    </source>
</evidence>
<dbReference type="PANTHER" id="PTHR15131:SF3">
    <property type="entry name" value="SNRNA-ACTIVATING PROTEIN COMPLEX SUBUNIT 1"/>
    <property type="match status" value="1"/>
</dbReference>
<reference evidence="2 3" key="1">
    <citation type="submission" date="2019-10" db="EMBL/GenBank/DDBJ databases">
        <title>Assembly and Annotation for the nematode Trichostrongylus colubriformis.</title>
        <authorList>
            <person name="Martin J."/>
        </authorList>
    </citation>
    <scope>NUCLEOTIDE SEQUENCE [LARGE SCALE GENOMIC DNA]</scope>
    <source>
        <strain evidence="2">G859</strain>
        <tissue evidence="2">Whole worm</tissue>
    </source>
</reference>
<proteinExistence type="predicted"/>
<dbReference type="AlphaFoldDB" id="A0AAN8FAH5"/>
<feature type="non-terminal residue" evidence="2">
    <location>
        <position position="1"/>
    </location>
</feature>
<name>A0AAN8FAH5_TRICO</name>
<dbReference type="GO" id="GO:0043565">
    <property type="term" value="F:sequence-specific DNA binding"/>
    <property type="evidence" value="ECO:0007669"/>
    <property type="project" value="TreeGrafter"/>
</dbReference>